<accession>A0AAV7L4I5</accession>
<comment type="caution">
    <text evidence="10">The sequence shown here is derived from an EMBL/GenBank/DDBJ whole genome shotgun (WGS) entry which is preliminary data.</text>
</comment>
<dbReference type="CDD" id="cd00922">
    <property type="entry name" value="Cyt_c_Oxidase_IV"/>
    <property type="match status" value="1"/>
</dbReference>
<gene>
    <name evidence="10" type="ORF">NDU88_004365</name>
</gene>
<dbReference type="GO" id="GO:0005743">
    <property type="term" value="C:mitochondrial inner membrane"/>
    <property type="evidence" value="ECO:0007669"/>
    <property type="project" value="UniProtKB-SubCell"/>
</dbReference>
<evidence type="ECO:0000256" key="2">
    <source>
        <dbReference type="ARBA" id="ARBA00004673"/>
    </source>
</evidence>
<dbReference type="PANTHER" id="PTHR10707">
    <property type="entry name" value="CYTOCHROME C OXIDASE SUBUNIT IV"/>
    <property type="match status" value="1"/>
</dbReference>
<name>A0AAV7L4I5_PLEWA</name>
<keyword evidence="6 9" id="KW-1133">Transmembrane helix</keyword>
<comment type="function">
    <text evidence="9">Component of the cytochrome c oxidase, the last enzyme in the mitochondrial electron transport chain which drives oxidative phosphorylation.</text>
</comment>
<evidence type="ECO:0000256" key="7">
    <source>
        <dbReference type="ARBA" id="ARBA00023128"/>
    </source>
</evidence>
<evidence type="ECO:0000313" key="11">
    <source>
        <dbReference type="Proteomes" id="UP001066276"/>
    </source>
</evidence>
<keyword evidence="5 9" id="KW-0999">Mitochondrion inner membrane</keyword>
<dbReference type="FunFam" id="1.10.442.10:FF:000001">
    <property type="entry name" value="Cytochrome c oxidase subunit 4 isoform 1"/>
    <property type="match status" value="1"/>
</dbReference>
<evidence type="ECO:0000256" key="3">
    <source>
        <dbReference type="ARBA" id="ARBA00008135"/>
    </source>
</evidence>
<evidence type="ECO:0000256" key="4">
    <source>
        <dbReference type="ARBA" id="ARBA00022692"/>
    </source>
</evidence>
<dbReference type="InterPro" id="IPR013288">
    <property type="entry name" value="Cyt_c_oxidase_su4"/>
</dbReference>
<sequence length="249" mass="27913">MPIALSTFSCGRVVTASLVPAFALSFSPSFRCAELCGLTAAAACGTRGEWCTRLTDTNRLPLLTSVIAFNPAADYWPSQGMLASRALSLVGKRALSTSVCLRGHAGVVKTEAYSLPMYEDSRATPLPEVAFVHQLTAEQTALKEKEKGSWTTLNNSEKLELYRIKFNATYAQMNRRTNEWKTVCGGGLFFIGLTALIVMWQRKYVFGEVPHTFSDEWIEKQTQRMLDMRVNPIEGFASKWDYQKNEWKK</sequence>
<evidence type="ECO:0000256" key="6">
    <source>
        <dbReference type="ARBA" id="ARBA00022989"/>
    </source>
</evidence>
<keyword evidence="11" id="KW-1185">Reference proteome</keyword>
<evidence type="ECO:0000256" key="9">
    <source>
        <dbReference type="RuleBase" id="RU367145"/>
    </source>
</evidence>
<dbReference type="GO" id="GO:0045277">
    <property type="term" value="C:respiratory chain complex IV"/>
    <property type="evidence" value="ECO:0007669"/>
    <property type="project" value="InterPro"/>
</dbReference>
<comment type="subunit">
    <text evidence="9">Component of the cytochrome c oxidase (complex IV, CIV), a multisubunit enzyme composed of 14 subunits.</text>
</comment>
<keyword evidence="4 9" id="KW-0812">Transmembrane</keyword>
<dbReference type="Pfam" id="PF02936">
    <property type="entry name" value="COX4"/>
    <property type="match status" value="1"/>
</dbReference>
<keyword evidence="8 9" id="KW-0472">Membrane</keyword>
<evidence type="ECO:0000313" key="10">
    <source>
        <dbReference type="EMBL" id="KAJ1084213.1"/>
    </source>
</evidence>
<feature type="transmembrane region" description="Helical" evidence="9">
    <location>
        <begin position="180"/>
        <end position="200"/>
    </location>
</feature>
<dbReference type="PANTHER" id="PTHR10707:SF12">
    <property type="entry name" value="CYTOCHROME C OXIDASE SUBUNIT 4 ISOFORM 1, MITOCHONDRIAL"/>
    <property type="match status" value="1"/>
</dbReference>
<dbReference type="Gene3D" id="1.10.442.10">
    <property type="entry name" value="Cytochrome c oxidase subunit IV"/>
    <property type="match status" value="1"/>
</dbReference>
<comment type="similarity">
    <text evidence="3 9">Belongs to the cytochrome c oxidase IV family.</text>
</comment>
<dbReference type="EMBL" id="JANPWB010000016">
    <property type="protein sequence ID" value="KAJ1084213.1"/>
    <property type="molecule type" value="Genomic_DNA"/>
</dbReference>
<dbReference type="PRINTS" id="PR01873">
    <property type="entry name" value="CYTCOXIDASE4"/>
</dbReference>
<dbReference type="Proteomes" id="UP001066276">
    <property type="component" value="Chromosome 12"/>
</dbReference>
<proteinExistence type="inferred from homology"/>
<dbReference type="InterPro" id="IPR036639">
    <property type="entry name" value="Cyt_c_oxidase_su4_sf"/>
</dbReference>
<organism evidence="10 11">
    <name type="scientific">Pleurodeles waltl</name>
    <name type="common">Iberian ribbed newt</name>
    <dbReference type="NCBI Taxonomy" id="8319"/>
    <lineage>
        <taxon>Eukaryota</taxon>
        <taxon>Metazoa</taxon>
        <taxon>Chordata</taxon>
        <taxon>Craniata</taxon>
        <taxon>Vertebrata</taxon>
        <taxon>Euteleostomi</taxon>
        <taxon>Amphibia</taxon>
        <taxon>Batrachia</taxon>
        <taxon>Caudata</taxon>
        <taxon>Salamandroidea</taxon>
        <taxon>Salamandridae</taxon>
        <taxon>Pleurodelinae</taxon>
        <taxon>Pleurodeles</taxon>
    </lineage>
</organism>
<dbReference type="AlphaFoldDB" id="A0AAV7L4I5"/>
<dbReference type="SUPFAM" id="SSF81406">
    <property type="entry name" value="Mitochondrial cytochrome c oxidase subunit IV"/>
    <property type="match status" value="1"/>
</dbReference>
<comment type="subcellular location">
    <subcellularLocation>
        <location evidence="1 9">Mitochondrion inner membrane</location>
        <topology evidence="1 9">Single-pass membrane protein</topology>
    </subcellularLocation>
</comment>
<dbReference type="GO" id="GO:0006123">
    <property type="term" value="P:mitochondrial electron transport, cytochrome c to oxygen"/>
    <property type="evidence" value="ECO:0007669"/>
    <property type="project" value="InterPro"/>
</dbReference>
<reference evidence="10" key="1">
    <citation type="journal article" date="2022" name="bioRxiv">
        <title>Sequencing and chromosome-scale assembly of the giantPleurodeles waltlgenome.</title>
        <authorList>
            <person name="Brown T."/>
            <person name="Elewa A."/>
            <person name="Iarovenko S."/>
            <person name="Subramanian E."/>
            <person name="Araus A.J."/>
            <person name="Petzold A."/>
            <person name="Susuki M."/>
            <person name="Suzuki K.-i.T."/>
            <person name="Hayashi T."/>
            <person name="Toyoda A."/>
            <person name="Oliveira C."/>
            <person name="Osipova E."/>
            <person name="Leigh N.D."/>
            <person name="Simon A."/>
            <person name="Yun M.H."/>
        </authorList>
    </citation>
    <scope>NUCLEOTIDE SEQUENCE</scope>
    <source>
        <strain evidence="10">20211129_DDA</strain>
        <tissue evidence="10">Liver</tissue>
    </source>
</reference>
<evidence type="ECO:0000256" key="1">
    <source>
        <dbReference type="ARBA" id="ARBA00004434"/>
    </source>
</evidence>
<evidence type="ECO:0000256" key="5">
    <source>
        <dbReference type="ARBA" id="ARBA00022792"/>
    </source>
</evidence>
<keyword evidence="7 9" id="KW-0496">Mitochondrion</keyword>
<protein>
    <recommendedName>
        <fullName evidence="9">Cytochrome c oxidase subunit 4</fullName>
    </recommendedName>
</protein>
<dbReference type="InterPro" id="IPR004203">
    <property type="entry name" value="Cyt_c_oxidase_su4_fam"/>
</dbReference>
<comment type="pathway">
    <text evidence="2 9">Energy metabolism; oxidative phosphorylation.</text>
</comment>
<evidence type="ECO:0000256" key="8">
    <source>
        <dbReference type="ARBA" id="ARBA00023136"/>
    </source>
</evidence>